<dbReference type="Gene3D" id="3.40.47.10">
    <property type="match status" value="2"/>
</dbReference>
<dbReference type="NCBIfam" id="NF006618">
    <property type="entry name" value="PRK09185.1"/>
    <property type="match status" value="1"/>
</dbReference>
<dbReference type="SUPFAM" id="SSF53901">
    <property type="entry name" value="Thiolase-like"/>
    <property type="match status" value="2"/>
</dbReference>
<dbReference type="PROSITE" id="PS00606">
    <property type="entry name" value="KS3_1"/>
    <property type="match status" value="1"/>
</dbReference>
<dbReference type="GO" id="GO:0005829">
    <property type="term" value="C:cytosol"/>
    <property type="evidence" value="ECO:0007669"/>
    <property type="project" value="TreeGrafter"/>
</dbReference>
<dbReference type="OrthoDB" id="9808669at2"/>
<dbReference type="CDD" id="cd00834">
    <property type="entry name" value="KAS_I_II"/>
    <property type="match status" value="1"/>
</dbReference>
<reference evidence="6 7" key="1">
    <citation type="submission" date="2016-10" db="EMBL/GenBank/DDBJ databases">
        <authorList>
            <person name="de Groot N.N."/>
        </authorList>
    </citation>
    <scope>NUCLEOTIDE SEQUENCE [LARGE SCALE GENOMIC DNA]</scope>
    <source>
        <strain evidence="6 7">DSM 6059</strain>
    </source>
</reference>
<evidence type="ECO:0000313" key="6">
    <source>
        <dbReference type="EMBL" id="SFC30233.1"/>
    </source>
</evidence>
<keyword evidence="7" id="KW-1185">Reference proteome</keyword>
<organism evidence="6 7">
    <name type="scientific">Pseudoalteromonas denitrificans DSM 6059</name>
    <dbReference type="NCBI Taxonomy" id="1123010"/>
    <lineage>
        <taxon>Bacteria</taxon>
        <taxon>Pseudomonadati</taxon>
        <taxon>Pseudomonadota</taxon>
        <taxon>Gammaproteobacteria</taxon>
        <taxon>Alteromonadales</taxon>
        <taxon>Pseudoalteromonadaceae</taxon>
        <taxon>Pseudoalteromonas</taxon>
    </lineage>
</organism>
<dbReference type="Pfam" id="PF00109">
    <property type="entry name" value="ketoacyl-synt"/>
    <property type="match status" value="1"/>
</dbReference>
<name>A0A1I1I8Z9_9GAMM</name>
<dbReference type="GO" id="GO:0004315">
    <property type="term" value="F:3-oxoacyl-[acyl-carrier-protein] synthase activity"/>
    <property type="evidence" value="ECO:0007669"/>
    <property type="project" value="InterPro"/>
</dbReference>
<dbReference type="PROSITE" id="PS52004">
    <property type="entry name" value="KS3_2"/>
    <property type="match status" value="1"/>
</dbReference>
<protein>
    <submittedName>
        <fullName evidence="6">3-oxoacyl-[acyl-carrier-protein] synthase-1</fullName>
    </submittedName>
</protein>
<evidence type="ECO:0000259" key="5">
    <source>
        <dbReference type="PROSITE" id="PS52004"/>
    </source>
</evidence>
<dbReference type="InterPro" id="IPR000794">
    <property type="entry name" value="Beta-ketoacyl_synthase"/>
</dbReference>
<evidence type="ECO:0000256" key="3">
    <source>
        <dbReference type="ARBA" id="ARBA00022679"/>
    </source>
</evidence>
<feature type="domain" description="Ketosynthase family 3 (KS3)" evidence="5">
    <location>
        <begin position="1"/>
        <end position="391"/>
    </location>
</feature>
<dbReference type="SMART" id="SM00825">
    <property type="entry name" value="PKS_KS"/>
    <property type="match status" value="1"/>
</dbReference>
<evidence type="ECO:0000256" key="1">
    <source>
        <dbReference type="ARBA" id="ARBA00005194"/>
    </source>
</evidence>
<dbReference type="GO" id="GO:0006633">
    <property type="term" value="P:fatty acid biosynthetic process"/>
    <property type="evidence" value="ECO:0007669"/>
    <property type="project" value="UniProtKB-UniPathway"/>
</dbReference>
<dbReference type="RefSeq" id="WP_091982091.1">
    <property type="nucleotide sequence ID" value="NZ_FOLO01000007.1"/>
</dbReference>
<dbReference type="UniPathway" id="UPA00094"/>
<dbReference type="PANTHER" id="PTHR11712:SF320">
    <property type="entry name" value="BETA-KETOACYL SYNTHASE"/>
    <property type="match status" value="1"/>
</dbReference>
<dbReference type="InterPro" id="IPR014030">
    <property type="entry name" value="Ketoacyl_synth_N"/>
</dbReference>
<keyword evidence="3 4" id="KW-0808">Transferase</keyword>
<comment type="similarity">
    <text evidence="2 4">Belongs to the thiolase-like superfamily. Beta-ketoacyl-ACP synthases family.</text>
</comment>
<dbReference type="InterPro" id="IPR018201">
    <property type="entry name" value="Ketoacyl_synth_AS"/>
</dbReference>
<evidence type="ECO:0000313" key="7">
    <source>
        <dbReference type="Proteomes" id="UP000198862"/>
    </source>
</evidence>
<evidence type="ECO:0000256" key="2">
    <source>
        <dbReference type="ARBA" id="ARBA00008467"/>
    </source>
</evidence>
<dbReference type="Proteomes" id="UP000198862">
    <property type="component" value="Unassembled WGS sequence"/>
</dbReference>
<dbReference type="InterPro" id="IPR014031">
    <property type="entry name" value="Ketoacyl_synth_C"/>
</dbReference>
<dbReference type="EMBL" id="FOLO01000007">
    <property type="protein sequence ID" value="SFC30233.1"/>
    <property type="molecule type" value="Genomic_DNA"/>
</dbReference>
<accession>A0A1I1I8Z9</accession>
<dbReference type="InterPro" id="IPR020841">
    <property type="entry name" value="PKS_Beta-ketoAc_synthase_dom"/>
</dbReference>
<evidence type="ECO:0000256" key="4">
    <source>
        <dbReference type="RuleBase" id="RU003694"/>
    </source>
</evidence>
<dbReference type="STRING" id="1123010.SAMN02745724_01344"/>
<proteinExistence type="inferred from homology"/>
<dbReference type="AlphaFoldDB" id="A0A1I1I8Z9"/>
<sequence length="391" mass="41124">MGICLKDVGIVCNIGQSKQAVLKSLIDGNANALVKDTSLPLTEPQFVGHVALNLDDKLKAPSSRHSSRNNQLAYHAFKQIESSFSELAKNVDKKRIAVIIGTSTSGIAEGENARKTLAQSEQYPDDFHYQTQEMIAPAHFIADLCQATGPVYSISTACSSSAKALVSAKALIEADIADIVIAGGVDSLARLTINGFKSLESVSNGKCAPFSQGRDGINIGEAAALFVIHSTASGIQLMGFGETSDAYHVSSPSPDGSGAISAMELALDMAQIESKQIDYVNLHGTATVKNDEMESLAMHTVCGNDVFCGSTKGMTGHTLGAAGALEAAICWLLLSDINSNNEIPANVGYEQQDSNLPEINLSQGQKVSSLKYCMSNSFAFGGNNLSLVLGK</sequence>
<dbReference type="Pfam" id="PF02801">
    <property type="entry name" value="Ketoacyl-synt_C"/>
    <property type="match status" value="1"/>
</dbReference>
<gene>
    <name evidence="6" type="ORF">SAMN02745724_01344</name>
</gene>
<dbReference type="InterPro" id="IPR016039">
    <property type="entry name" value="Thiolase-like"/>
</dbReference>
<comment type="pathway">
    <text evidence="1">Lipid metabolism; fatty acid biosynthesis.</text>
</comment>
<dbReference type="PANTHER" id="PTHR11712">
    <property type="entry name" value="POLYKETIDE SYNTHASE-RELATED"/>
    <property type="match status" value="1"/>
</dbReference>